<comment type="caution">
    <text evidence="10">The sequence shown here is derived from an EMBL/GenBank/DDBJ whole genome shotgun (WGS) entry which is preliminary data.</text>
</comment>
<evidence type="ECO:0000256" key="6">
    <source>
        <dbReference type="RuleBase" id="RU365068"/>
    </source>
</evidence>
<protein>
    <recommendedName>
        <fullName evidence="6">ATP-dependent RNA helicase</fullName>
        <ecNumber evidence="6">3.6.4.13</ecNumber>
    </recommendedName>
</protein>
<sequence>MGGSLLTIRLRRISPSDTTVSYAFGFDLVRSISSLKFVRWEQFRYMGSPAKALNKWQQKRLDEKKDIQKQKRGQFLDNTTHNSYKSSKNSAKQGPRDQITALADKFMKVGAVDLWNENDGPLTTDPPSADTSKVRDSTNEGKIQRKDTVKGSLEKDGSVVFSRSFSSRRTFNGVGILTEAEELDAGDTLKDTLGASGSVFVRKGFSRVRSRGFNMVGIFREGGEPDSGGYTTKDSLGKSGSILFRRYFSSVRSRRFNRVGTFRKDEELDDEWYGDRPFDSVGNFSDEEDGVVSTSNSKSKSNWRKGREFERLDNSSDEEEMGQKVSRSSSVPKSLIEDEMELGNIIDEEMTAGMKFEEELLNGKRSGQFYGNDEEALRRSRFLSVVDSMENFPGRRSREKSSDEEDDWRDSRNPKTGRVGGFIRSKRQSMSGFGEELSNSNRNYSRGHYDNDEKAFRRPKSSRMEEFREVYSGHRTRERSFDENEGRRVSRNPKTGRVGGSMPSHRDSSSKRQSMGSFDKAEEMGFRPFGSNRRGRSFSSFSGSNRQLAREIDLEKETESGQLKSSRMGDFISPYSVRQSRRESLREKTEDRDKERGFRQTKAEHNWLKFGTRLKSETSIDMEMSEDEEEDLDIHSLPGEFYKKEQRHSGVLHTKNPWSWNVNEEESCLSSSRFDEFNISPLTIQALSSTGYAQMTVVQKATLPVILEGKDVLVKAKRGTGKTLAFLLPAIEVVVRLPPPSQDQKRPIVVLIICPTRELAIQTSAEANALLKHHFNIGVQLVTEGTRLYEEKIQLDVNLCQIIVATPRRLLDHIDNVPEFSNRLMGLKLLILDEADRLLKMGFHEDLHKIIDAVPRHRQSLLFSATIQQEVQQISQIALKRDHAVINTVGLACPKTHAKVVQRCIVYSHEGHFNLLYGVLMEHISRESDYKVLVFCTTPAVATIFYEVLLGVNMNVREITSRKSEVYGSHRYNELQRAKGLILVTSDASAHGVDYRDVTFIVQ</sequence>
<dbReference type="PROSITE" id="PS00039">
    <property type="entry name" value="DEAD_ATP_HELICASE"/>
    <property type="match status" value="1"/>
</dbReference>
<keyword evidence="11" id="KW-1185">Reference proteome</keyword>
<dbReference type="InterPro" id="IPR014001">
    <property type="entry name" value="Helicase_ATP-bd"/>
</dbReference>
<comment type="catalytic activity">
    <reaction evidence="6">
        <text>ATP + H2O = ADP + phosphate + H(+)</text>
        <dbReference type="Rhea" id="RHEA:13065"/>
        <dbReference type="ChEBI" id="CHEBI:15377"/>
        <dbReference type="ChEBI" id="CHEBI:15378"/>
        <dbReference type="ChEBI" id="CHEBI:30616"/>
        <dbReference type="ChEBI" id="CHEBI:43474"/>
        <dbReference type="ChEBI" id="CHEBI:456216"/>
        <dbReference type="EC" id="3.6.4.13"/>
    </reaction>
</comment>
<feature type="compositionally biased region" description="Basic and acidic residues" evidence="7">
    <location>
        <begin position="580"/>
        <end position="600"/>
    </location>
</feature>
<dbReference type="InterPro" id="IPR011545">
    <property type="entry name" value="DEAD/DEAH_box_helicase_dom"/>
</dbReference>
<evidence type="ECO:0000256" key="3">
    <source>
        <dbReference type="ARBA" id="ARBA00022806"/>
    </source>
</evidence>
<feature type="region of interest" description="Disordered" evidence="7">
    <location>
        <begin position="283"/>
        <end position="334"/>
    </location>
</feature>
<feature type="compositionally biased region" description="Basic and acidic residues" evidence="7">
    <location>
        <begin position="548"/>
        <end position="559"/>
    </location>
</feature>
<feature type="compositionally biased region" description="Low complexity" evidence="7">
    <location>
        <begin position="526"/>
        <end position="546"/>
    </location>
</feature>
<dbReference type="Pfam" id="PF00270">
    <property type="entry name" value="DEAD"/>
    <property type="match status" value="1"/>
</dbReference>
<feature type="domain" description="Helicase ATP-binding" evidence="8">
    <location>
        <begin position="703"/>
        <end position="885"/>
    </location>
</feature>
<dbReference type="PANTHER" id="PTHR24031">
    <property type="entry name" value="RNA HELICASE"/>
    <property type="match status" value="1"/>
</dbReference>
<dbReference type="InterPro" id="IPR000629">
    <property type="entry name" value="RNA-helicase_DEAD-box_CS"/>
</dbReference>
<evidence type="ECO:0000256" key="2">
    <source>
        <dbReference type="ARBA" id="ARBA00022801"/>
    </source>
</evidence>
<evidence type="ECO:0000313" key="10">
    <source>
        <dbReference type="EMBL" id="KAH9325457.1"/>
    </source>
</evidence>
<feature type="compositionally biased region" description="Basic and acidic residues" evidence="7">
    <location>
        <begin position="478"/>
        <end position="488"/>
    </location>
</feature>
<keyword evidence="6" id="KW-0694">RNA-binding</keyword>
<dbReference type="GO" id="GO:0003723">
    <property type="term" value="F:RNA binding"/>
    <property type="evidence" value="ECO:0007669"/>
    <property type="project" value="UniProtKB-UniRule"/>
</dbReference>
<accession>A0AA38GNY6</accession>
<evidence type="ECO:0000256" key="5">
    <source>
        <dbReference type="PROSITE-ProRule" id="PRU00552"/>
    </source>
</evidence>
<feature type="compositionally biased region" description="Basic and acidic residues" evidence="7">
    <location>
        <begin position="447"/>
        <end position="472"/>
    </location>
</feature>
<dbReference type="PROSITE" id="PS51192">
    <property type="entry name" value="HELICASE_ATP_BIND_1"/>
    <property type="match status" value="1"/>
</dbReference>
<feature type="compositionally biased region" description="Low complexity" evidence="7">
    <location>
        <begin position="291"/>
        <end position="300"/>
    </location>
</feature>
<dbReference type="GO" id="GO:0016787">
    <property type="term" value="F:hydrolase activity"/>
    <property type="evidence" value="ECO:0007669"/>
    <property type="project" value="UniProtKB-KW"/>
</dbReference>
<dbReference type="GO" id="GO:0003724">
    <property type="term" value="F:RNA helicase activity"/>
    <property type="evidence" value="ECO:0007669"/>
    <property type="project" value="UniProtKB-EC"/>
</dbReference>
<keyword evidence="2 6" id="KW-0378">Hydrolase</keyword>
<dbReference type="AlphaFoldDB" id="A0AA38GNY6"/>
<keyword evidence="1 6" id="KW-0547">Nucleotide-binding</keyword>
<dbReference type="SUPFAM" id="SSF52540">
    <property type="entry name" value="P-loop containing nucleoside triphosphate hydrolases"/>
    <property type="match status" value="2"/>
</dbReference>
<comment type="similarity">
    <text evidence="6">Belongs to the DEAD box helicase family.</text>
</comment>
<comment type="function">
    <text evidence="6">RNA helicase.</text>
</comment>
<feature type="compositionally biased region" description="Basic and acidic residues" evidence="7">
    <location>
        <begin position="305"/>
        <end position="314"/>
    </location>
</feature>
<dbReference type="SMART" id="SM00487">
    <property type="entry name" value="DEXDc"/>
    <property type="match status" value="1"/>
</dbReference>
<keyword evidence="4 6" id="KW-0067">ATP-binding</keyword>
<dbReference type="EC" id="3.6.4.13" evidence="6"/>
<evidence type="ECO:0000259" key="8">
    <source>
        <dbReference type="PROSITE" id="PS51192"/>
    </source>
</evidence>
<feature type="compositionally biased region" description="Polar residues" evidence="7">
    <location>
        <begin position="76"/>
        <end position="92"/>
    </location>
</feature>
<feature type="compositionally biased region" description="Basic and acidic residues" evidence="7">
    <location>
        <begin position="132"/>
        <end position="148"/>
    </location>
</feature>
<dbReference type="Proteomes" id="UP000824469">
    <property type="component" value="Unassembled WGS sequence"/>
</dbReference>
<dbReference type="Gene3D" id="3.40.50.300">
    <property type="entry name" value="P-loop containing nucleotide triphosphate hydrolases"/>
    <property type="match status" value="2"/>
</dbReference>
<organism evidence="10 11">
    <name type="scientific">Taxus chinensis</name>
    <name type="common">Chinese yew</name>
    <name type="synonym">Taxus wallichiana var. chinensis</name>
    <dbReference type="NCBI Taxonomy" id="29808"/>
    <lineage>
        <taxon>Eukaryota</taxon>
        <taxon>Viridiplantae</taxon>
        <taxon>Streptophyta</taxon>
        <taxon>Embryophyta</taxon>
        <taxon>Tracheophyta</taxon>
        <taxon>Spermatophyta</taxon>
        <taxon>Pinopsida</taxon>
        <taxon>Pinidae</taxon>
        <taxon>Conifers II</taxon>
        <taxon>Cupressales</taxon>
        <taxon>Taxaceae</taxon>
        <taxon>Taxus</taxon>
    </lineage>
</organism>
<dbReference type="GO" id="GO:0005524">
    <property type="term" value="F:ATP binding"/>
    <property type="evidence" value="ECO:0007669"/>
    <property type="project" value="UniProtKB-UniRule"/>
</dbReference>
<dbReference type="InterPro" id="IPR014014">
    <property type="entry name" value="RNA_helicase_DEAD_Q_motif"/>
</dbReference>
<evidence type="ECO:0000259" key="9">
    <source>
        <dbReference type="PROSITE" id="PS51195"/>
    </source>
</evidence>
<feature type="region of interest" description="Disordered" evidence="7">
    <location>
        <begin position="117"/>
        <end position="148"/>
    </location>
</feature>
<evidence type="ECO:0000256" key="4">
    <source>
        <dbReference type="ARBA" id="ARBA00022840"/>
    </source>
</evidence>
<gene>
    <name evidence="10" type="ORF">KI387_005635</name>
</gene>
<name>A0AA38GNY6_TAXCH</name>
<feature type="short sequence motif" description="Q motif" evidence="5">
    <location>
        <begin position="672"/>
        <end position="700"/>
    </location>
</feature>
<feature type="non-terminal residue" evidence="10">
    <location>
        <position position="1003"/>
    </location>
</feature>
<dbReference type="PROSITE" id="PS51195">
    <property type="entry name" value="Q_MOTIF"/>
    <property type="match status" value="1"/>
</dbReference>
<evidence type="ECO:0000256" key="1">
    <source>
        <dbReference type="ARBA" id="ARBA00022741"/>
    </source>
</evidence>
<keyword evidence="3 6" id="KW-0347">Helicase</keyword>
<evidence type="ECO:0000313" key="11">
    <source>
        <dbReference type="Proteomes" id="UP000824469"/>
    </source>
</evidence>
<comment type="domain">
    <text evidence="6">The Q motif is unique to and characteristic of the DEAD box family of RNA helicases and controls ATP binding and hydrolysis.</text>
</comment>
<feature type="region of interest" description="Disordered" evidence="7">
    <location>
        <begin position="392"/>
        <end position="600"/>
    </location>
</feature>
<dbReference type="EMBL" id="JAHRHJ020000002">
    <property type="protein sequence ID" value="KAH9325457.1"/>
    <property type="molecule type" value="Genomic_DNA"/>
</dbReference>
<evidence type="ECO:0000256" key="7">
    <source>
        <dbReference type="SAM" id="MobiDB-lite"/>
    </source>
</evidence>
<dbReference type="InterPro" id="IPR027417">
    <property type="entry name" value="P-loop_NTPase"/>
</dbReference>
<feature type="domain" description="DEAD-box RNA helicase Q" evidence="9">
    <location>
        <begin position="672"/>
        <end position="700"/>
    </location>
</feature>
<reference evidence="10 11" key="1">
    <citation type="journal article" date="2021" name="Nat. Plants">
        <title>The Taxus genome provides insights into paclitaxel biosynthesis.</title>
        <authorList>
            <person name="Xiong X."/>
            <person name="Gou J."/>
            <person name="Liao Q."/>
            <person name="Li Y."/>
            <person name="Zhou Q."/>
            <person name="Bi G."/>
            <person name="Li C."/>
            <person name="Du R."/>
            <person name="Wang X."/>
            <person name="Sun T."/>
            <person name="Guo L."/>
            <person name="Liang H."/>
            <person name="Lu P."/>
            <person name="Wu Y."/>
            <person name="Zhang Z."/>
            <person name="Ro D.K."/>
            <person name="Shang Y."/>
            <person name="Huang S."/>
            <person name="Yan J."/>
        </authorList>
    </citation>
    <scope>NUCLEOTIDE SEQUENCE [LARGE SCALE GENOMIC DNA]</scope>
    <source>
        <strain evidence="10">Ta-2019</strain>
    </source>
</reference>
<feature type="region of interest" description="Disordered" evidence="7">
    <location>
        <begin position="66"/>
        <end position="96"/>
    </location>
</feature>
<proteinExistence type="inferred from homology"/>